<dbReference type="CDD" id="cd02142">
    <property type="entry name" value="McbC_SagB-like_oxidoreductase"/>
    <property type="match status" value="1"/>
</dbReference>
<dbReference type="PANTHER" id="PTHR43745">
    <property type="entry name" value="NITROREDUCTASE MJ1384-RELATED"/>
    <property type="match status" value="1"/>
</dbReference>
<dbReference type="SUPFAM" id="SSF55469">
    <property type="entry name" value="FMN-dependent nitroreductase-like"/>
    <property type="match status" value="1"/>
</dbReference>
<feature type="domain" description="Nitroreductase" evidence="1">
    <location>
        <begin position="179"/>
        <end position="363"/>
    </location>
</feature>
<dbReference type="PANTHER" id="PTHR43745:SF2">
    <property type="entry name" value="NITROREDUCTASE MJ1384-RELATED"/>
    <property type="match status" value="1"/>
</dbReference>
<dbReference type="STRING" id="145857.GA0070616_4993"/>
<dbReference type="AlphaFoldDB" id="A0A1C6SZL9"/>
<dbReference type="Gene3D" id="3.40.109.10">
    <property type="entry name" value="NADH Oxidase"/>
    <property type="match status" value="1"/>
</dbReference>
<dbReference type="InterPro" id="IPR052544">
    <property type="entry name" value="Bacteriocin_Proc_Enz"/>
</dbReference>
<evidence type="ECO:0000313" key="2">
    <source>
        <dbReference type="EMBL" id="SCL34535.1"/>
    </source>
</evidence>
<dbReference type="InterPro" id="IPR020051">
    <property type="entry name" value="SagB-type_dehydrogenase"/>
</dbReference>
<dbReference type="EMBL" id="FMHT01000003">
    <property type="protein sequence ID" value="SCL34535.1"/>
    <property type="molecule type" value="Genomic_DNA"/>
</dbReference>
<dbReference type="RefSeq" id="WP_091087929.1">
    <property type="nucleotide sequence ID" value="NZ_FMHT01000003.1"/>
</dbReference>
<dbReference type="Pfam" id="PF00881">
    <property type="entry name" value="Nitroreductase"/>
    <property type="match status" value="1"/>
</dbReference>
<evidence type="ECO:0000259" key="1">
    <source>
        <dbReference type="Pfam" id="PF00881"/>
    </source>
</evidence>
<dbReference type="Proteomes" id="UP000199699">
    <property type="component" value="Unassembled WGS sequence"/>
</dbReference>
<dbReference type="OrthoDB" id="3723182at2"/>
<proteinExistence type="predicted"/>
<sequence>MELRRARSLVAYWVNGELVLDDYLNRTDDGEKSGIAVDGAALDILNQFDDWTDPQTVATRFDGYDPESVQEAVDALAAAGLLRTREDAATGTEDRVLGQWEAWGQSATYFHFDTKDTAYISFEESQSDPGVAADRAAVVEQIRASGAAPATFRVNPDAERIMLTRAFLPLDRDFGDVLLSRRTHRHYTGEAVPLRSFSTVLHYAFGPMHFFDAGLLGRLMLRTSPCGGARHESECYVVVRNVESVPPGIYRYSPADHSLEVISRDLDQAHLERLTFGQRMVTEAGFVCFLTLDLRRAMFKYRSARMLRTVLLNTGHLAQTFALCATAVGLGPCQTDAFRDSELEETLGVDGIAETAVYALAAGVPARRVDGHPVADAPDALLSRTLQEPA</sequence>
<reference evidence="2 3" key="1">
    <citation type="submission" date="2016-06" db="EMBL/GenBank/DDBJ databases">
        <authorList>
            <person name="Kjaerup R.B."/>
            <person name="Dalgaard T.S."/>
            <person name="Juul-Madsen H.R."/>
        </authorList>
    </citation>
    <scope>NUCLEOTIDE SEQUENCE [LARGE SCALE GENOMIC DNA]</scope>
    <source>
        <strain evidence="2 3">DSM 43818</strain>
    </source>
</reference>
<dbReference type="NCBIfam" id="TIGR03605">
    <property type="entry name" value="antibiot_sagB"/>
    <property type="match status" value="1"/>
</dbReference>
<protein>
    <submittedName>
        <fullName evidence="2">SagB-type dehydrogenase domain-containing protein</fullName>
    </submittedName>
</protein>
<keyword evidence="3" id="KW-1185">Reference proteome</keyword>
<evidence type="ECO:0000313" key="3">
    <source>
        <dbReference type="Proteomes" id="UP000199699"/>
    </source>
</evidence>
<dbReference type="InterPro" id="IPR000415">
    <property type="entry name" value="Nitroreductase-like"/>
</dbReference>
<accession>A0A1C6SZL9</accession>
<gene>
    <name evidence="2" type="ORF">GA0070616_4993</name>
</gene>
<dbReference type="GO" id="GO:0016491">
    <property type="term" value="F:oxidoreductase activity"/>
    <property type="evidence" value="ECO:0007669"/>
    <property type="project" value="InterPro"/>
</dbReference>
<dbReference type="InterPro" id="IPR029479">
    <property type="entry name" value="Nitroreductase"/>
</dbReference>
<name>A0A1C6SZL9_9ACTN</name>
<organism evidence="2 3">
    <name type="scientific">Micromonospora nigra</name>
    <dbReference type="NCBI Taxonomy" id="145857"/>
    <lineage>
        <taxon>Bacteria</taxon>
        <taxon>Bacillati</taxon>
        <taxon>Actinomycetota</taxon>
        <taxon>Actinomycetes</taxon>
        <taxon>Micromonosporales</taxon>
        <taxon>Micromonosporaceae</taxon>
        <taxon>Micromonospora</taxon>
    </lineage>
</organism>